<evidence type="ECO:0008006" key="8">
    <source>
        <dbReference type="Google" id="ProtNLM"/>
    </source>
</evidence>
<evidence type="ECO:0000256" key="2">
    <source>
        <dbReference type="ARBA" id="ARBA00022490"/>
    </source>
</evidence>
<dbReference type="SUPFAM" id="SSF50978">
    <property type="entry name" value="WD40 repeat-like"/>
    <property type="match status" value="1"/>
</dbReference>
<evidence type="ECO:0000313" key="6">
    <source>
        <dbReference type="EMBL" id="WOO81004.1"/>
    </source>
</evidence>
<organism evidence="6 7">
    <name type="scientific">Vanrija pseudolonga</name>
    <dbReference type="NCBI Taxonomy" id="143232"/>
    <lineage>
        <taxon>Eukaryota</taxon>
        <taxon>Fungi</taxon>
        <taxon>Dikarya</taxon>
        <taxon>Basidiomycota</taxon>
        <taxon>Agaricomycotina</taxon>
        <taxon>Tremellomycetes</taxon>
        <taxon>Trichosporonales</taxon>
        <taxon>Trichosporonaceae</taxon>
        <taxon>Vanrija</taxon>
    </lineage>
</organism>
<keyword evidence="4" id="KW-0677">Repeat</keyword>
<evidence type="ECO:0000256" key="5">
    <source>
        <dbReference type="SAM" id="MobiDB-lite"/>
    </source>
</evidence>
<reference evidence="6" key="1">
    <citation type="submission" date="2023-10" db="EMBL/GenBank/DDBJ databases">
        <authorList>
            <person name="Noh H."/>
        </authorList>
    </citation>
    <scope>NUCLEOTIDE SEQUENCE</scope>
    <source>
        <strain evidence="6">DUCC4014</strain>
    </source>
</reference>
<dbReference type="GO" id="GO:0000932">
    <property type="term" value="C:P-body"/>
    <property type="evidence" value="ECO:0007669"/>
    <property type="project" value="TreeGrafter"/>
</dbReference>
<comment type="subcellular location">
    <subcellularLocation>
        <location evidence="1">Cytoplasm</location>
    </subcellularLocation>
</comment>
<feature type="compositionally biased region" description="Low complexity" evidence="5">
    <location>
        <begin position="328"/>
        <end position="342"/>
    </location>
</feature>
<dbReference type="GO" id="GO:0031087">
    <property type="term" value="P:deadenylation-independent decapping of nuclear-transcribed mRNA"/>
    <property type="evidence" value="ECO:0007669"/>
    <property type="project" value="InterPro"/>
</dbReference>
<feature type="compositionally biased region" description="Low complexity" evidence="5">
    <location>
        <begin position="236"/>
        <end position="283"/>
    </location>
</feature>
<evidence type="ECO:0000256" key="4">
    <source>
        <dbReference type="ARBA" id="ARBA00022737"/>
    </source>
</evidence>
<feature type="compositionally biased region" description="Low complexity" evidence="5">
    <location>
        <begin position="55"/>
        <end position="70"/>
    </location>
</feature>
<keyword evidence="7" id="KW-1185">Reference proteome</keyword>
<feature type="compositionally biased region" description="Pro residues" evidence="5">
    <location>
        <begin position="300"/>
        <end position="309"/>
    </location>
</feature>
<dbReference type="RefSeq" id="XP_062627036.1">
    <property type="nucleotide sequence ID" value="XM_062771052.1"/>
</dbReference>
<feature type="compositionally biased region" description="Low complexity" evidence="5">
    <location>
        <begin position="1093"/>
        <end position="1102"/>
    </location>
</feature>
<dbReference type="PANTHER" id="PTHR15598:SF5">
    <property type="entry name" value="ENHANCER OF MRNA-DECAPPING PROTEIN 4"/>
    <property type="match status" value="1"/>
</dbReference>
<dbReference type="Pfam" id="PF13430">
    <property type="entry name" value="DUF4112"/>
    <property type="match status" value="1"/>
</dbReference>
<dbReference type="EMBL" id="CP086716">
    <property type="protein sequence ID" value="WOO81004.1"/>
    <property type="molecule type" value="Genomic_DNA"/>
</dbReference>
<feature type="region of interest" description="Disordered" evidence="5">
    <location>
        <begin position="1"/>
        <end position="109"/>
    </location>
</feature>
<dbReference type="GeneID" id="87807770"/>
<feature type="compositionally biased region" description="Pro residues" evidence="5">
    <location>
        <begin position="71"/>
        <end position="83"/>
    </location>
</feature>
<dbReference type="InterPro" id="IPR036322">
    <property type="entry name" value="WD40_repeat_dom_sf"/>
</dbReference>
<evidence type="ECO:0000256" key="1">
    <source>
        <dbReference type="ARBA" id="ARBA00004496"/>
    </source>
</evidence>
<evidence type="ECO:0000256" key="3">
    <source>
        <dbReference type="ARBA" id="ARBA00022574"/>
    </source>
</evidence>
<accession>A0AAF0YA66</accession>
<proteinExistence type="predicted"/>
<keyword evidence="3" id="KW-0853">WD repeat</keyword>
<dbReference type="PANTHER" id="PTHR15598">
    <property type="entry name" value="ENHANCER OF MRNA-DECAPPING PROTEIN 4"/>
    <property type="match status" value="1"/>
</dbReference>
<feature type="region of interest" description="Disordered" evidence="5">
    <location>
        <begin position="137"/>
        <end position="160"/>
    </location>
</feature>
<dbReference type="InterPro" id="IPR025187">
    <property type="entry name" value="DUF4112"/>
</dbReference>
<gene>
    <name evidence="6" type="ORF">LOC62_03G004532</name>
</gene>
<feature type="compositionally biased region" description="Low complexity" evidence="5">
    <location>
        <begin position="17"/>
        <end position="35"/>
    </location>
</feature>
<feature type="region of interest" description="Disordered" evidence="5">
    <location>
        <begin position="1408"/>
        <end position="1465"/>
    </location>
</feature>
<evidence type="ECO:0000313" key="7">
    <source>
        <dbReference type="Proteomes" id="UP000827549"/>
    </source>
</evidence>
<dbReference type="Proteomes" id="UP000827549">
    <property type="component" value="Chromosome 3"/>
</dbReference>
<feature type="region of interest" description="Disordered" evidence="5">
    <location>
        <begin position="225"/>
        <end position="342"/>
    </location>
</feature>
<protein>
    <recommendedName>
        <fullName evidence="8">Enhancer of mRNA-decapping protein 4 WD40 repeat region domain-containing protein</fullName>
    </recommendedName>
</protein>
<sequence length="1465" mass="152707">MDNPLLAILKAGGGPTGQQQQQQGNASANGNGSNGTPPPAAPSLQAVSIDDLFKSISQPASRSVSSSTAPAPAPALAPAPPNPQASKLLGLLGGGLGGNGAGNGISPAPTPAVSTITPLPLPLPGLALPGLSPDAGAAAANANAPVHTPSPAGEEQSRKNSLLNALKSPVAAPAVLDAAVAPIQPSPITSAPVSPPPPVVAAAPLTTPPPTAPTPSKSIFDFVSPFDAFGPPKPRSQVTSAAATPAPQTPSPALQSPVVREVAEQQQQPVVAPASIALPSPAATEQTEPSAYDEVKAPLPSAPTPPVGPTPNSVARKASAQQAHVRKGSGSTTATPSPAAAKGKTDLGLVFSKLAKGAEGTGPRSLTAADTPHITIDLSRPNLDAVVNPPGTPAVQPYTIMRADQVGYHRGRTVGVVGASWVAYTLARGRIRLIDLGSGARAILQLEATGPIIDLAVTANGVAVIGSDGAVSVFRVPTSWAKNDPPCPLIFQLGPVTSDQVGPEHSIGDINRVEWVKREGADWLAIGGTEGVAILNPSAYEDKPKVNAREALTSTRVLKTAQPVVSFCLNATNQAIGLLSTSGYFCLFSVANLNRVWHRQLPTSAPNVAPSSVRFCEANLLVGRGNDTILDLVQITVELAVLSTIKFVAPSPSPPALHFAHAEYDSDKSTLIVAPFARGSVYAFHYALKGKQPLRNVASAKVAAYDSVAEYPLEPVLSFVLNPSDGADLSLVYATPSGINQAQFEASVLPGGAVQATPTPTPPQQSSPKKKAAPVVKQQAEPMAKQVSNQSSAVREAPVAGVAAIAVVNDATPEPSAGPIPIPDTFVVGSGIGLSALDLQRALKKVCKEATRLLTTQTEERLSNQFRTAVQKEVAQLSSRLDADRDLAASVAGAVSEHLSAQLPSIVQQELKRTLPTAIASLHAEVRQVVGERVPPAIHQALQTVSRDIATAAQPIVGRAIAQTVQPAVAQAVQDSVSNALVPALDDATNRVYDQLATDLKTEMVQIRKDVGEEQNDALQATNALLRSMAGTISELQKQVASLSAQLARSPSPAPAPAPAPVPVQAAQGFRAPPAATVPPLLSPPPPQHHQPRLSISGQLGSQLGGGAPPQQQTSSPVQLEDAFLAALHQQTVQSTLKLVAEYASRTEQVLPQPPNRSPLSQAVLLTLLHRLSAALNSGELSPHDQLYQTVVLWEHRAVVLIDPHDPAISQYFNRVASLVADALQSVVNRLVQTGPMFSGHIQALRHTVDLLSAKAGVLYNHIRTVAFWLDASPALADLGLPFRAGLDDIISLVPLYGDIASGVLQLYAVYLCFLFGAPTITLGYMVLNVILDVLVGIVPLIGDVLDNLFKSNLRNLALLEAYLLTDARAGRWKILLMPDTATYIPEPKSERDGRKWSAWFGMGDGGEAREERERERATGHVRKTRRMRKDEAKFAFGREGPHSARASGNGTQHDADGVTPEPLD</sequence>
<feature type="region of interest" description="Disordered" evidence="5">
    <location>
        <begin position="752"/>
        <end position="774"/>
    </location>
</feature>
<keyword evidence="2" id="KW-0963">Cytoplasm</keyword>
<dbReference type="InterPro" id="IPR045152">
    <property type="entry name" value="EDC4-like"/>
</dbReference>
<feature type="compositionally biased region" description="Gly residues" evidence="5">
    <location>
        <begin position="91"/>
        <end position="103"/>
    </location>
</feature>
<feature type="region of interest" description="Disordered" evidence="5">
    <location>
        <begin position="1074"/>
        <end position="1118"/>
    </location>
</feature>
<name>A0AAF0YA66_9TREE</name>
<feature type="compositionally biased region" description="Basic and acidic residues" evidence="5">
    <location>
        <begin position="1408"/>
        <end position="1419"/>
    </location>
</feature>